<dbReference type="Pfam" id="PF07986">
    <property type="entry name" value="TBCC"/>
    <property type="match status" value="1"/>
</dbReference>
<sequence>MHTILTPNSGEIELTDMEYSVIDLRKLSTELRAVYIHRVENSIIMLRPFSGAVTIRNCKNCVFLLAISQVGYFIGFGNLQSLTKSDDFMISDQKSNELFNLPNTFDMVDDFNWLKKQQSPNWRLIDDTNSGYMVSETWKQFFNTLYGEEANNSKSLKSAIDKFLQA</sequence>
<dbReference type="OrthoDB" id="194775at2759"/>
<dbReference type="InterPro" id="IPR027684">
    <property type="entry name" value="TBCC"/>
</dbReference>
<comment type="caution">
    <text evidence="2">The sequence shown here is derived from an EMBL/GenBank/DDBJ whole genome shotgun (WGS) entry which is preliminary data.</text>
</comment>
<dbReference type="AlphaFoldDB" id="A0A9W7ZVF4"/>
<dbReference type="InterPro" id="IPR012945">
    <property type="entry name" value="Tubulin-bd_cofactor_C_dom"/>
</dbReference>
<dbReference type="PANTHER" id="PTHR15139:SF0">
    <property type="entry name" value="TUBULIN-SPECIFIC CHAPERONE C"/>
    <property type="match status" value="1"/>
</dbReference>
<dbReference type="EMBL" id="JANBPU010000266">
    <property type="protein sequence ID" value="KAJ1913377.1"/>
    <property type="molecule type" value="Genomic_DNA"/>
</dbReference>
<feature type="domain" description="Tubulin binding cofactor C-like" evidence="1">
    <location>
        <begin position="11"/>
        <end position="70"/>
    </location>
</feature>
<dbReference type="InterPro" id="IPR016098">
    <property type="entry name" value="CAP/MinC_C"/>
</dbReference>
<dbReference type="GO" id="GO:0005737">
    <property type="term" value="C:cytoplasm"/>
    <property type="evidence" value="ECO:0007669"/>
    <property type="project" value="TreeGrafter"/>
</dbReference>
<evidence type="ECO:0000313" key="3">
    <source>
        <dbReference type="Proteomes" id="UP001150538"/>
    </source>
</evidence>
<reference evidence="2" key="1">
    <citation type="submission" date="2022-07" db="EMBL/GenBank/DDBJ databases">
        <title>Phylogenomic reconstructions and comparative analyses of Kickxellomycotina fungi.</title>
        <authorList>
            <person name="Reynolds N.K."/>
            <person name="Stajich J.E."/>
            <person name="Barry K."/>
            <person name="Grigoriev I.V."/>
            <person name="Crous P."/>
            <person name="Smith M.E."/>
        </authorList>
    </citation>
    <scope>NUCLEOTIDE SEQUENCE</scope>
    <source>
        <strain evidence="2">NBRC 100468</strain>
    </source>
</reference>
<gene>
    <name evidence="2" type="ORF">H4219_005237</name>
</gene>
<accession>A0A9W7ZVF4</accession>
<dbReference type="Proteomes" id="UP001150538">
    <property type="component" value="Unassembled WGS sequence"/>
</dbReference>
<keyword evidence="3" id="KW-1185">Reference proteome</keyword>
<name>A0A9W7ZVF4_9FUNG</name>
<dbReference type="Gene3D" id="2.160.20.70">
    <property type="match status" value="2"/>
</dbReference>
<protein>
    <recommendedName>
        <fullName evidence="1">Tubulin binding cofactor C-like domain-containing protein</fullName>
    </recommendedName>
</protein>
<organism evidence="2 3">
    <name type="scientific">Mycoemilia scoparia</name>
    <dbReference type="NCBI Taxonomy" id="417184"/>
    <lineage>
        <taxon>Eukaryota</taxon>
        <taxon>Fungi</taxon>
        <taxon>Fungi incertae sedis</taxon>
        <taxon>Zoopagomycota</taxon>
        <taxon>Kickxellomycotina</taxon>
        <taxon>Kickxellomycetes</taxon>
        <taxon>Kickxellales</taxon>
        <taxon>Kickxellaceae</taxon>
        <taxon>Mycoemilia</taxon>
    </lineage>
</organism>
<evidence type="ECO:0000313" key="2">
    <source>
        <dbReference type="EMBL" id="KAJ1913377.1"/>
    </source>
</evidence>
<dbReference type="GO" id="GO:0007023">
    <property type="term" value="P:post-chaperonin tubulin folding pathway"/>
    <property type="evidence" value="ECO:0007669"/>
    <property type="project" value="InterPro"/>
</dbReference>
<proteinExistence type="predicted"/>
<dbReference type="PANTHER" id="PTHR15139">
    <property type="entry name" value="TUBULIN FOLDING COFACTOR C"/>
    <property type="match status" value="1"/>
</dbReference>
<dbReference type="GO" id="GO:0007021">
    <property type="term" value="P:tubulin complex assembly"/>
    <property type="evidence" value="ECO:0007669"/>
    <property type="project" value="TreeGrafter"/>
</dbReference>
<evidence type="ECO:0000259" key="1">
    <source>
        <dbReference type="Pfam" id="PF07986"/>
    </source>
</evidence>